<gene>
    <name evidence="2" type="ORF">DERYTH_LOCUS19205</name>
</gene>
<feature type="domain" description="RNase H type-1" evidence="1">
    <location>
        <begin position="11"/>
        <end position="165"/>
    </location>
</feature>
<evidence type="ECO:0000313" key="2">
    <source>
        <dbReference type="EMBL" id="CAG8776472.1"/>
    </source>
</evidence>
<proteinExistence type="predicted"/>
<dbReference type="AlphaFoldDB" id="A0A9N9JD44"/>
<dbReference type="SUPFAM" id="SSF53098">
    <property type="entry name" value="Ribonuclease H-like"/>
    <property type="match status" value="1"/>
</dbReference>
<dbReference type="GO" id="GO:0003676">
    <property type="term" value="F:nucleic acid binding"/>
    <property type="evidence" value="ECO:0007669"/>
    <property type="project" value="InterPro"/>
</dbReference>
<dbReference type="InterPro" id="IPR002156">
    <property type="entry name" value="RNaseH_domain"/>
</dbReference>
<dbReference type="PROSITE" id="PS50879">
    <property type="entry name" value="RNASE_H_1"/>
    <property type="match status" value="1"/>
</dbReference>
<dbReference type="Proteomes" id="UP000789405">
    <property type="component" value="Unassembled WGS sequence"/>
</dbReference>
<accession>A0A9N9JD44</accession>
<dbReference type="Pfam" id="PF00075">
    <property type="entry name" value="RNase_H"/>
    <property type="match status" value="1"/>
</dbReference>
<dbReference type="GO" id="GO:0004523">
    <property type="term" value="F:RNA-DNA hybrid ribonuclease activity"/>
    <property type="evidence" value="ECO:0007669"/>
    <property type="project" value="InterPro"/>
</dbReference>
<evidence type="ECO:0000259" key="1">
    <source>
        <dbReference type="PROSITE" id="PS50879"/>
    </source>
</evidence>
<organism evidence="2 3">
    <name type="scientific">Dentiscutata erythropus</name>
    <dbReference type="NCBI Taxonomy" id="1348616"/>
    <lineage>
        <taxon>Eukaryota</taxon>
        <taxon>Fungi</taxon>
        <taxon>Fungi incertae sedis</taxon>
        <taxon>Mucoromycota</taxon>
        <taxon>Glomeromycotina</taxon>
        <taxon>Glomeromycetes</taxon>
        <taxon>Diversisporales</taxon>
        <taxon>Gigasporaceae</taxon>
        <taxon>Dentiscutata</taxon>
    </lineage>
</organism>
<dbReference type="Gene3D" id="3.30.420.10">
    <property type="entry name" value="Ribonuclease H-like superfamily/Ribonuclease H"/>
    <property type="match status" value="1"/>
</dbReference>
<reference evidence="2" key="1">
    <citation type="submission" date="2021-06" db="EMBL/GenBank/DDBJ databases">
        <authorList>
            <person name="Kallberg Y."/>
            <person name="Tangrot J."/>
            <person name="Rosling A."/>
        </authorList>
    </citation>
    <scope>NUCLEOTIDE SEQUENCE</scope>
    <source>
        <strain evidence="2">MA453B</strain>
    </source>
</reference>
<name>A0A9N9JD44_9GLOM</name>
<sequence>MLEEYTRKLQRSKQIIVYTDESLITDVTSNSSNSIELKRQRISFGAICLVKNLNLGRIEWKGKVEGSLSSTRAELWIILSVLWVIPNKTSIKIITDSESSIKAIKGYTNEHKGKYRSNYSNPLILQTIKELIYTKEIDLELEKIKAHQGDYNNERVDELAKLESNSGFIFSINPKYLRE</sequence>
<dbReference type="EMBL" id="CAJVPY010020650">
    <property type="protein sequence ID" value="CAG8776472.1"/>
    <property type="molecule type" value="Genomic_DNA"/>
</dbReference>
<dbReference type="InterPro" id="IPR036397">
    <property type="entry name" value="RNaseH_sf"/>
</dbReference>
<dbReference type="OrthoDB" id="2447560at2759"/>
<dbReference type="InterPro" id="IPR012337">
    <property type="entry name" value="RNaseH-like_sf"/>
</dbReference>
<protein>
    <submittedName>
        <fullName evidence="2">7541_t:CDS:1</fullName>
    </submittedName>
</protein>
<evidence type="ECO:0000313" key="3">
    <source>
        <dbReference type="Proteomes" id="UP000789405"/>
    </source>
</evidence>
<comment type="caution">
    <text evidence="2">The sequence shown here is derived from an EMBL/GenBank/DDBJ whole genome shotgun (WGS) entry which is preliminary data.</text>
</comment>
<keyword evidence="3" id="KW-1185">Reference proteome</keyword>